<evidence type="ECO:0000313" key="1">
    <source>
        <dbReference type="EMBL" id="KAI3684476.1"/>
    </source>
</evidence>
<organism evidence="1 2">
    <name type="scientific">Arctium lappa</name>
    <name type="common">Greater burdock</name>
    <name type="synonym">Lappa major</name>
    <dbReference type="NCBI Taxonomy" id="4217"/>
    <lineage>
        <taxon>Eukaryota</taxon>
        <taxon>Viridiplantae</taxon>
        <taxon>Streptophyta</taxon>
        <taxon>Embryophyta</taxon>
        <taxon>Tracheophyta</taxon>
        <taxon>Spermatophyta</taxon>
        <taxon>Magnoliopsida</taxon>
        <taxon>eudicotyledons</taxon>
        <taxon>Gunneridae</taxon>
        <taxon>Pentapetalae</taxon>
        <taxon>asterids</taxon>
        <taxon>campanulids</taxon>
        <taxon>Asterales</taxon>
        <taxon>Asteraceae</taxon>
        <taxon>Carduoideae</taxon>
        <taxon>Cardueae</taxon>
        <taxon>Arctiinae</taxon>
        <taxon>Arctium</taxon>
    </lineage>
</organism>
<evidence type="ECO:0000313" key="2">
    <source>
        <dbReference type="Proteomes" id="UP001055879"/>
    </source>
</evidence>
<sequence>MVGAGKLENRRSGSILGTGDSEFVVGASLNASDTPNVPIDPMDLISKENLVPDSSMNPNFAISDFSNSMSIKRKLARKVSRKRDLKRDHVRIKDATSGKLNSDDMKIDQSEVGRTVHRKKRDCQMSEIGVYSSSVPFSHQVIENRSKVISSVPVVESSSVEKQPALSHSPVFFCFCAFEDVS</sequence>
<protein>
    <submittedName>
        <fullName evidence="1">Uncharacterized protein</fullName>
    </submittedName>
</protein>
<reference evidence="1 2" key="2">
    <citation type="journal article" date="2022" name="Mol. Ecol. Resour.">
        <title>The genomes of chicory, endive, great burdock and yacon provide insights into Asteraceae paleo-polyploidization history and plant inulin production.</title>
        <authorList>
            <person name="Fan W."/>
            <person name="Wang S."/>
            <person name="Wang H."/>
            <person name="Wang A."/>
            <person name="Jiang F."/>
            <person name="Liu H."/>
            <person name="Zhao H."/>
            <person name="Xu D."/>
            <person name="Zhang Y."/>
        </authorList>
    </citation>
    <scope>NUCLEOTIDE SEQUENCE [LARGE SCALE GENOMIC DNA]</scope>
    <source>
        <strain evidence="2">cv. Niubang</strain>
    </source>
</reference>
<dbReference type="Proteomes" id="UP001055879">
    <property type="component" value="Linkage Group LG12"/>
</dbReference>
<accession>A0ACB8YHA2</accession>
<keyword evidence="2" id="KW-1185">Reference proteome</keyword>
<dbReference type="EMBL" id="CM042058">
    <property type="protein sequence ID" value="KAI3684476.1"/>
    <property type="molecule type" value="Genomic_DNA"/>
</dbReference>
<comment type="caution">
    <text evidence="1">The sequence shown here is derived from an EMBL/GenBank/DDBJ whole genome shotgun (WGS) entry which is preliminary data.</text>
</comment>
<gene>
    <name evidence="1" type="ORF">L6452_33700</name>
</gene>
<proteinExistence type="predicted"/>
<reference evidence="2" key="1">
    <citation type="journal article" date="2022" name="Mol. Ecol. Resour.">
        <title>The genomes of chicory, endive, great burdock and yacon provide insights into Asteraceae palaeo-polyploidization history and plant inulin production.</title>
        <authorList>
            <person name="Fan W."/>
            <person name="Wang S."/>
            <person name="Wang H."/>
            <person name="Wang A."/>
            <person name="Jiang F."/>
            <person name="Liu H."/>
            <person name="Zhao H."/>
            <person name="Xu D."/>
            <person name="Zhang Y."/>
        </authorList>
    </citation>
    <scope>NUCLEOTIDE SEQUENCE [LARGE SCALE GENOMIC DNA]</scope>
    <source>
        <strain evidence="2">cv. Niubang</strain>
    </source>
</reference>
<name>A0ACB8YHA2_ARCLA</name>